<dbReference type="Pfam" id="PF00106">
    <property type="entry name" value="adh_short"/>
    <property type="match status" value="1"/>
</dbReference>
<proteinExistence type="predicted"/>
<dbReference type="InterPro" id="IPR002347">
    <property type="entry name" value="SDR_fam"/>
</dbReference>
<evidence type="ECO:0000313" key="2">
    <source>
        <dbReference type="Proteomes" id="UP000006671"/>
    </source>
</evidence>
<dbReference type="GeneID" id="8863252"/>
<reference evidence="1 2" key="1">
    <citation type="journal article" date="2010" name="Cell">
        <title>The genome of Naegleria gruberi illuminates early eukaryotic versatility.</title>
        <authorList>
            <person name="Fritz-Laylin L.K."/>
            <person name="Prochnik S.E."/>
            <person name="Ginger M.L."/>
            <person name="Dacks J.B."/>
            <person name="Carpenter M.L."/>
            <person name="Field M.C."/>
            <person name="Kuo A."/>
            <person name="Paredez A."/>
            <person name="Chapman J."/>
            <person name="Pham J."/>
            <person name="Shu S."/>
            <person name="Neupane R."/>
            <person name="Cipriano M."/>
            <person name="Mancuso J."/>
            <person name="Tu H."/>
            <person name="Salamov A."/>
            <person name="Lindquist E."/>
            <person name="Shapiro H."/>
            <person name="Lucas S."/>
            <person name="Grigoriev I.V."/>
            <person name="Cande W.Z."/>
            <person name="Fulton C."/>
            <person name="Rokhsar D.S."/>
            <person name="Dawson S.C."/>
        </authorList>
    </citation>
    <scope>NUCLEOTIDE SEQUENCE [LARGE SCALE GENOMIC DNA]</scope>
    <source>
        <strain evidence="1 2">NEG-M</strain>
    </source>
</reference>
<dbReference type="InterPro" id="IPR036322">
    <property type="entry name" value="WD40_repeat_dom_sf"/>
</dbReference>
<organism evidence="2">
    <name type="scientific">Naegleria gruberi</name>
    <name type="common">Amoeba</name>
    <dbReference type="NCBI Taxonomy" id="5762"/>
    <lineage>
        <taxon>Eukaryota</taxon>
        <taxon>Discoba</taxon>
        <taxon>Heterolobosea</taxon>
        <taxon>Tetramitia</taxon>
        <taxon>Eutetramitia</taxon>
        <taxon>Vahlkampfiidae</taxon>
        <taxon>Naegleria</taxon>
    </lineage>
</organism>
<dbReference type="GO" id="GO:0005789">
    <property type="term" value="C:endoplasmic reticulum membrane"/>
    <property type="evidence" value="ECO:0007669"/>
    <property type="project" value="TreeGrafter"/>
</dbReference>
<sequence length="574" mass="65258">MKHSMEGKTVLITGGSTGIGLGIGIECLKQKAKTLIIVARNQEKLEQAKKELQEYCKGKQEVIIHSCDVGDEDQVDKMIEHLYSSAIENVDYLFINQGLSIPGYILSQKMEDFKYQMNLNYFSHVMLSKKFIPKMMDLEAASGGAFDRHVIFVGSACSIASFVGYGSYSPTKYAIKGYAEALRNELLGTNIRVHLALPVDTDTEGFKKENETKPKECAILSSLSGLQTYIESGSMLVKNLLKSSIQFYVISSFDTYLQIVGATLGVGPCVNRFNYPMIDMFTSSLFIPSVILRSIAYYFDHMQKPKITNFSYKFEILQKFGPILTQQFEMCYSKNLMIARTMLSNASLLFFDMNTKELLQSVPLKLNPELDKFILEERRDGSCYIYAILRDYSVACYDLDEIMKLQKFGNPKWRVESMGTEIDISIKHSILFVIHPFREEVTLLRVEDGSVLARHPCLWGKNESKVFKFCDDENSTLFHTLGNEGVIEGLKFNKDFSQIIEKFKIPYHDWLVSCIVFEEQTGNMIALGNQLTIFDNKLNILHEFSNVGGNHMRFDRKQGHVLICGSPSHIIVYK</sequence>
<dbReference type="Gene3D" id="3.40.50.720">
    <property type="entry name" value="NAD(P)-binding Rossmann-like Domain"/>
    <property type="match status" value="1"/>
</dbReference>
<keyword evidence="2" id="KW-1185">Reference proteome</keyword>
<dbReference type="PRINTS" id="PR00081">
    <property type="entry name" value="GDHRDH"/>
</dbReference>
<dbReference type="VEuPathDB" id="AmoebaDB:NAEGRDRAFT_61878"/>
<gene>
    <name evidence="1" type="ORF">NAEGRDRAFT_61878</name>
</gene>
<dbReference type="PANTHER" id="PTHR43550">
    <property type="entry name" value="3-KETODIHYDROSPHINGOSINE REDUCTASE"/>
    <property type="match status" value="1"/>
</dbReference>
<dbReference type="Proteomes" id="UP000006671">
    <property type="component" value="Unassembled WGS sequence"/>
</dbReference>
<dbReference type="SUPFAM" id="SSF50978">
    <property type="entry name" value="WD40 repeat-like"/>
    <property type="match status" value="1"/>
</dbReference>
<name>D2UZB5_NAEGR</name>
<dbReference type="GO" id="GO:0030148">
    <property type="term" value="P:sphingolipid biosynthetic process"/>
    <property type="evidence" value="ECO:0007669"/>
    <property type="project" value="TreeGrafter"/>
</dbReference>
<dbReference type="SUPFAM" id="SSF51735">
    <property type="entry name" value="NAD(P)-binding Rossmann-fold domains"/>
    <property type="match status" value="1"/>
</dbReference>
<dbReference type="PANTHER" id="PTHR43550:SF3">
    <property type="entry name" value="3-KETODIHYDROSPHINGOSINE REDUCTASE"/>
    <property type="match status" value="1"/>
</dbReference>
<dbReference type="AlphaFoldDB" id="D2UZB5"/>
<dbReference type="RefSeq" id="XP_002682662.1">
    <property type="nucleotide sequence ID" value="XM_002682616.1"/>
</dbReference>
<evidence type="ECO:0000313" key="1">
    <source>
        <dbReference type="EMBL" id="EFC49918.1"/>
    </source>
</evidence>
<dbReference type="EMBL" id="GG738846">
    <property type="protein sequence ID" value="EFC49918.1"/>
    <property type="molecule type" value="Genomic_DNA"/>
</dbReference>
<accession>D2UZB5</accession>
<dbReference type="OrthoDB" id="37659at2759"/>
<dbReference type="InterPro" id="IPR036291">
    <property type="entry name" value="NAD(P)-bd_dom_sf"/>
</dbReference>
<dbReference type="GO" id="GO:0047560">
    <property type="term" value="F:3-dehydrosphinganine reductase activity"/>
    <property type="evidence" value="ECO:0007669"/>
    <property type="project" value="TreeGrafter"/>
</dbReference>
<dbReference type="GO" id="GO:0006666">
    <property type="term" value="P:3-keto-sphinganine metabolic process"/>
    <property type="evidence" value="ECO:0007669"/>
    <property type="project" value="TreeGrafter"/>
</dbReference>
<dbReference type="eggNOG" id="KOG1210">
    <property type="taxonomic scope" value="Eukaryota"/>
</dbReference>
<dbReference type="KEGG" id="ngr:NAEGRDRAFT_61878"/>
<dbReference type="STRING" id="5762.D2UZB5"/>
<protein>
    <submittedName>
        <fullName evidence="1">Predicted protein</fullName>
    </submittedName>
</protein>
<dbReference type="InParanoid" id="D2UZB5"/>